<evidence type="ECO:0000313" key="2">
    <source>
        <dbReference type="Proteomes" id="UP000838756"/>
    </source>
</evidence>
<accession>A0A8S4QF59</accession>
<proteinExistence type="predicted"/>
<keyword evidence="2" id="KW-1185">Reference proteome</keyword>
<organism evidence="1 2">
    <name type="scientific">Pararge aegeria aegeria</name>
    <dbReference type="NCBI Taxonomy" id="348720"/>
    <lineage>
        <taxon>Eukaryota</taxon>
        <taxon>Metazoa</taxon>
        <taxon>Ecdysozoa</taxon>
        <taxon>Arthropoda</taxon>
        <taxon>Hexapoda</taxon>
        <taxon>Insecta</taxon>
        <taxon>Pterygota</taxon>
        <taxon>Neoptera</taxon>
        <taxon>Endopterygota</taxon>
        <taxon>Lepidoptera</taxon>
        <taxon>Glossata</taxon>
        <taxon>Ditrysia</taxon>
        <taxon>Papilionoidea</taxon>
        <taxon>Nymphalidae</taxon>
        <taxon>Satyrinae</taxon>
        <taxon>Satyrini</taxon>
        <taxon>Parargina</taxon>
        <taxon>Pararge</taxon>
    </lineage>
</organism>
<dbReference type="Proteomes" id="UP000838756">
    <property type="component" value="Unassembled WGS sequence"/>
</dbReference>
<comment type="caution">
    <text evidence="1">The sequence shown here is derived from an EMBL/GenBank/DDBJ whole genome shotgun (WGS) entry which is preliminary data.</text>
</comment>
<feature type="non-terminal residue" evidence="1">
    <location>
        <position position="1"/>
    </location>
</feature>
<dbReference type="OrthoDB" id="7208184at2759"/>
<dbReference type="AlphaFoldDB" id="A0A8S4QF59"/>
<sequence length="173" mass="19190">PPTTPAPSARWSTWRAWTNTKVCADSVSAGTGALRRRNPLTIAGVLTPPTAQTVCRVMTAEKLSFFYPGEHADESLSQEQSDSVECLHCRPDCARLLYAATLSTVPYGPFVKKAFYNHFAYGLKLENGTVIRIYFNTKSQQLYLVESNLRVYEVIGAGALSICDKSLFPMFKQ</sequence>
<evidence type="ECO:0000313" key="1">
    <source>
        <dbReference type="EMBL" id="CAH2208464.1"/>
    </source>
</evidence>
<reference evidence="1" key="1">
    <citation type="submission" date="2022-03" db="EMBL/GenBank/DDBJ databases">
        <authorList>
            <person name="Lindestad O."/>
        </authorList>
    </citation>
    <scope>NUCLEOTIDE SEQUENCE</scope>
</reference>
<protein>
    <submittedName>
        <fullName evidence="1">Jg19109 protein</fullName>
    </submittedName>
</protein>
<gene>
    <name evidence="1" type="primary">jg19109</name>
    <name evidence="1" type="ORF">PAEG_LOCUS1079</name>
</gene>
<dbReference type="EMBL" id="CAKXAJ010003668">
    <property type="protein sequence ID" value="CAH2208464.1"/>
    <property type="molecule type" value="Genomic_DNA"/>
</dbReference>
<name>A0A8S4QF59_9NEOP</name>